<feature type="compositionally biased region" description="Basic and acidic residues" evidence="1">
    <location>
        <begin position="110"/>
        <end position="132"/>
    </location>
</feature>
<reference evidence="3" key="3">
    <citation type="submission" date="2015-06" db="UniProtKB">
        <authorList>
            <consortium name="EnsemblMetazoa"/>
        </authorList>
    </citation>
    <scope>IDENTIFICATION</scope>
</reference>
<dbReference type="EMBL" id="KB293746">
    <property type="protein sequence ID" value="ELU15559.1"/>
    <property type="molecule type" value="Genomic_DNA"/>
</dbReference>
<name>R7VAB9_CAPTE</name>
<feature type="compositionally biased region" description="Polar residues" evidence="1">
    <location>
        <begin position="133"/>
        <end position="152"/>
    </location>
</feature>
<organism evidence="2">
    <name type="scientific">Capitella teleta</name>
    <name type="common">Polychaete worm</name>
    <dbReference type="NCBI Taxonomy" id="283909"/>
    <lineage>
        <taxon>Eukaryota</taxon>
        <taxon>Metazoa</taxon>
        <taxon>Spiralia</taxon>
        <taxon>Lophotrochozoa</taxon>
        <taxon>Annelida</taxon>
        <taxon>Polychaeta</taxon>
        <taxon>Sedentaria</taxon>
        <taxon>Scolecida</taxon>
        <taxon>Capitellidae</taxon>
        <taxon>Capitella</taxon>
    </lineage>
</organism>
<feature type="region of interest" description="Disordered" evidence="1">
    <location>
        <begin position="267"/>
        <end position="290"/>
    </location>
</feature>
<feature type="region of interest" description="Disordered" evidence="1">
    <location>
        <begin position="110"/>
        <end position="187"/>
    </location>
</feature>
<reference evidence="2 4" key="2">
    <citation type="journal article" date="2013" name="Nature">
        <title>Insights into bilaterian evolution from three spiralian genomes.</title>
        <authorList>
            <person name="Simakov O."/>
            <person name="Marletaz F."/>
            <person name="Cho S.J."/>
            <person name="Edsinger-Gonzales E."/>
            <person name="Havlak P."/>
            <person name="Hellsten U."/>
            <person name="Kuo D.H."/>
            <person name="Larsson T."/>
            <person name="Lv J."/>
            <person name="Arendt D."/>
            <person name="Savage R."/>
            <person name="Osoegawa K."/>
            <person name="de Jong P."/>
            <person name="Grimwood J."/>
            <person name="Chapman J.A."/>
            <person name="Shapiro H."/>
            <person name="Aerts A."/>
            <person name="Otillar R.P."/>
            <person name="Terry A.Y."/>
            <person name="Boore J.L."/>
            <person name="Grigoriev I.V."/>
            <person name="Lindberg D.R."/>
            <person name="Seaver E.C."/>
            <person name="Weisblat D.A."/>
            <person name="Putnam N.H."/>
            <person name="Rokhsar D.S."/>
        </authorList>
    </citation>
    <scope>NUCLEOTIDE SEQUENCE</scope>
    <source>
        <strain evidence="2 4">I ESC-2004</strain>
    </source>
</reference>
<evidence type="ECO:0000313" key="4">
    <source>
        <dbReference type="Proteomes" id="UP000014760"/>
    </source>
</evidence>
<dbReference type="EnsemblMetazoa" id="CapteT189423">
    <property type="protein sequence ID" value="CapteP189423"/>
    <property type="gene ID" value="CapteG189423"/>
</dbReference>
<dbReference type="OrthoDB" id="10687659at2759"/>
<evidence type="ECO:0000256" key="1">
    <source>
        <dbReference type="SAM" id="MobiDB-lite"/>
    </source>
</evidence>
<evidence type="ECO:0000313" key="3">
    <source>
        <dbReference type="EnsemblMetazoa" id="CapteP189423"/>
    </source>
</evidence>
<sequence length="541" mass="61438">MEVFTHNPGVLTLPAMKETEGDIPVRLNRCIRLRQMHSSIKGNLSVVVQHHKAEGSSRINGMNKAIMKNLQRELQTWYREKSMLLEKMNRYQNSAYEQWIRIEKMKEATKKRAEKHREMEKAQKEAGAERRSSSVALNSAITDARTNANRLQGETHLKHVQESKEQETADEPEVNYSQPEIPIIRPEIKPDGVQCAVKTNESAEILESKTGKSAPKSILSQPKEPPSPKVKTLPRTLFPKKEANRRILSSKSHMMDTVIEDSATELTLPPPRRSISSPRLSATQRFPPTPKREVVSANLPLSARKKVTIQVRPGTEVKISRSSHSMSKSTDSAMSTEISDEFTCWRKTKDGAFVPVATPYARRKFRSPKKRDPRVIEMMLEKEESLQSSSKDKFKNLCQEIDHLEKFNPLAEVRRLFPESYAKKRQTVVGAEEIGQSQILMRLMQAFGAVDKFILDGLDPNSPEALKVCRYLRTKKDPNAVEESVFDGPESTGKRNTLPDLPLTEKDVEKILEDVEKKLSNYSFKSKVVFLGEMQGLIHVS</sequence>
<protein>
    <submittedName>
        <fullName evidence="2 3">Uncharacterized protein</fullName>
    </submittedName>
</protein>
<reference evidence="4" key="1">
    <citation type="submission" date="2012-12" db="EMBL/GenBank/DDBJ databases">
        <authorList>
            <person name="Hellsten U."/>
            <person name="Grimwood J."/>
            <person name="Chapman J.A."/>
            <person name="Shapiro H."/>
            <person name="Aerts A."/>
            <person name="Otillar R.P."/>
            <person name="Terry A.Y."/>
            <person name="Boore J.L."/>
            <person name="Simakov O."/>
            <person name="Marletaz F."/>
            <person name="Cho S.-J."/>
            <person name="Edsinger-Gonzales E."/>
            <person name="Havlak P."/>
            <person name="Kuo D.-H."/>
            <person name="Larsson T."/>
            <person name="Lv J."/>
            <person name="Arendt D."/>
            <person name="Savage R."/>
            <person name="Osoegawa K."/>
            <person name="de Jong P."/>
            <person name="Lindberg D.R."/>
            <person name="Seaver E.C."/>
            <person name="Weisblat D.A."/>
            <person name="Putnam N.H."/>
            <person name="Grigoriev I.V."/>
            <person name="Rokhsar D.S."/>
        </authorList>
    </citation>
    <scope>NUCLEOTIDE SEQUENCE</scope>
    <source>
        <strain evidence="4">I ESC-2004</strain>
    </source>
</reference>
<keyword evidence="4" id="KW-1185">Reference proteome</keyword>
<feature type="compositionally biased region" description="Basic and acidic residues" evidence="1">
    <location>
        <begin position="153"/>
        <end position="167"/>
    </location>
</feature>
<accession>R7VAB9</accession>
<dbReference type="Proteomes" id="UP000014760">
    <property type="component" value="Unassembled WGS sequence"/>
</dbReference>
<gene>
    <name evidence="2" type="ORF">CAPTEDRAFT_189423</name>
</gene>
<feature type="region of interest" description="Disordered" evidence="1">
    <location>
        <begin position="204"/>
        <end position="233"/>
    </location>
</feature>
<evidence type="ECO:0000313" key="2">
    <source>
        <dbReference type="EMBL" id="ELU15559.1"/>
    </source>
</evidence>
<dbReference type="AlphaFoldDB" id="R7VAB9"/>
<proteinExistence type="predicted"/>
<dbReference type="HOGENOM" id="CLU_503667_0_0_1"/>
<dbReference type="EMBL" id="AMQN01004529">
    <property type="status" value="NOT_ANNOTATED_CDS"/>
    <property type="molecule type" value="Genomic_DNA"/>
</dbReference>